<dbReference type="Proteomes" id="UP001549363">
    <property type="component" value="Unassembled WGS sequence"/>
</dbReference>
<sequence length="54" mass="5825">MANVKGITIGLEFDNKSKLKLRAIAKHAGALADELDAIDAMNDEELPTRLEGSE</sequence>
<dbReference type="EMBL" id="JBEPSB010000007">
    <property type="protein sequence ID" value="MET4560767.1"/>
    <property type="molecule type" value="Genomic_DNA"/>
</dbReference>
<evidence type="ECO:0000313" key="1">
    <source>
        <dbReference type="EMBL" id="MET4560767.1"/>
    </source>
</evidence>
<organism evidence="1 2">
    <name type="scientific">Lysinibacillus parviboronicapiens</name>
    <dbReference type="NCBI Taxonomy" id="436516"/>
    <lineage>
        <taxon>Bacteria</taxon>
        <taxon>Bacillati</taxon>
        <taxon>Bacillota</taxon>
        <taxon>Bacilli</taxon>
        <taxon>Bacillales</taxon>
        <taxon>Bacillaceae</taxon>
        <taxon>Lysinibacillus</taxon>
    </lineage>
</organism>
<proteinExistence type="predicted"/>
<name>A0ABV2PIJ8_9BACI</name>
<gene>
    <name evidence="1" type="ORF">ABIA69_001911</name>
</gene>
<evidence type="ECO:0008006" key="3">
    <source>
        <dbReference type="Google" id="ProtNLM"/>
    </source>
</evidence>
<evidence type="ECO:0000313" key="2">
    <source>
        <dbReference type="Proteomes" id="UP001549363"/>
    </source>
</evidence>
<accession>A0ABV2PIJ8</accession>
<reference evidence="1 2" key="1">
    <citation type="submission" date="2024-06" db="EMBL/GenBank/DDBJ databases">
        <title>Sorghum-associated microbial communities from plants grown in Nebraska, USA.</title>
        <authorList>
            <person name="Schachtman D."/>
        </authorList>
    </citation>
    <scope>NUCLEOTIDE SEQUENCE [LARGE SCALE GENOMIC DNA]</scope>
    <source>
        <strain evidence="1 2">736</strain>
    </source>
</reference>
<dbReference type="RefSeq" id="WP_354471648.1">
    <property type="nucleotide sequence ID" value="NZ_JBEPSB010000007.1"/>
</dbReference>
<keyword evidence="2" id="KW-1185">Reference proteome</keyword>
<protein>
    <recommendedName>
        <fullName evidence="3">Phage protein</fullName>
    </recommendedName>
</protein>
<comment type="caution">
    <text evidence="1">The sequence shown here is derived from an EMBL/GenBank/DDBJ whole genome shotgun (WGS) entry which is preliminary data.</text>
</comment>